<feature type="compositionally biased region" description="Low complexity" evidence="1">
    <location>
        <begin position="117"/>
        <end position="138"/>
    </location>
</feature>
<protein>
    <recommendedName>
        <fullName evidence="4">RanBD1 domain-containing protein</fullName>
    </recommendedName>
</protein>
<evidence type="ECO:0008006" key="4">
    <source>
        <dbReference type="Google" id="ProtNLM"/>
    </source>
</evidence>
<reference evidence="2" key="2">
    <citation type="submission" date="2013-10" db="EMBL/GenBank/DDBJ databases">
        <authorList>
            <person name="Aslett M."/>
        </authorList>
    </citation>
    <scope>NUCLEOTIDE SEQUENCE [LARGE SCALE GENOMIC DNA]</scope>
    <source>
        <strain evidence="2">Houghton</strain>
    </source>
</reference>
<feature type="region of interest" description="Disordered" evidence="1">
    <location>
        <begin position="210"/>
        <end position="238"/>
    </location>
</feature>
<dbReference type="InterPro" id="IPR011993">
    <property type="entry name" value="PH-like_dom_sf"/>
</dbReference>
<evidence type="ECO:0000313" key="3">
    <source>
        <dbReference type="Proteomes" id="UP000030754"/>
    </source>
</evidence>
<proteinExistence type="predicted"/>
<keyword evidence="3" id="KW-1185">Reference proteome</keyword>
<gene>
    <name evidence="2" type="ORF">ENH_00038860</name>
</gene>
<sequence>MESACSKRKPSTQLTKDQLQGEPEEAEVAETGSSLDLKDADANTLKNRRRLKIVRTHAPPVVSCHEQQSTKEASVENKETPVAVSEKEESPGTPAASAPEIVTTPVTASAISSADVGTSGDAAPAAPAAADTSAGATVPASASVSATDGVSAADANGKTAADSNPSTNTSGGGIFGSLLKGTPAFVSPFGALGPSGNSFLLPSGGPVEGHSSLLGGSSGSASAEADETDVPPPEEPTVVTTTVDSKEEVIFTDRDCRMQCFDIANKVWTPKPPLDGKVDFKGEEEGLPNARILFFVNRTGRLRLNSPVLPSTVKFRHPVERSAVAAGTKAVSSGAAAAPDGGDAAAKDELKDIPLKMNTVEFTGLKLDAKDAKDTTFYRIRFSSDERAAEFMALANAKQEEASSAARNGSTN</sequence>
<feature type="compositionally biased region" description="Polar residues" evidence="1">
    <location>
        <begin position="104"/>
        <end position="116"/>
    </location>
</feature>
<dbReference type="OrthoDB" id="331463at2759"/>
<accession>U6MX69</accession>
<evidence type="ECO:0000313" key="2">
    <source>
        <dbReference type="EMBL" id="CDJ67608.1"/>
    </source>
</evidence>
<dbReference type="RefSeq" id="XP_013436075.1">
    <property type="nucleotide sequence ID" value="XM_013580621.1"/>
</dbReference>
<feature type="region of interest" description="Disordered" evidence="1">
    <location>
        <begin position="58"/>
        <end position="138"/>
    </location>
</feature>
<feature type="compositionally biased region" description="Low complexity" evidence="1">
    <location>
        <begin position="211"/>
        <end position="223"/>
    </location>
</feature>
<dbReference type="Gene3D" id="2.30.29.30">
    <property type="entry name" value="Pleckstrin-homology domain (PH domain)/Phosphotyrosine-binding domain (PTB)"/>
    <property type="match status" value="1"/>
</dbReference>
<name>U6MX69_9EIME</name>
<dbReference type="EMBL" id="HG724634">
    <property type="protein sequence ID" value="CDJ67608.1"/>
    <property type="molecule type" value="Genomic_DNA"/>
</dbReference>
<dbReference type="Proteomes" id="UP000030754">
    <property type="component" value="Unassembled WGS sequence"/>
</dbReference>
<feature type="region of interest" description="Disordered" evidence="1">
    <location>
        <begin position="1"/>
        <end position="42"/>
    </location>
</feature>
<reference evidence="2" key="1">
    <citation type="submission" date="2013-10" db="EMBL/GenBank/DDBJ databases">
        <title>Genomic analysis of the causative agents of coccidiosis in chickens.</title>
        <authorList>
            <person name="Reid A.J."/>
            <person name="Blake D."/>
            <person name="Billington K."/>
            <person name="Browne H."/>
            <person name="Dunn M."/>
            <person name="Hung S."/>
            <person name="Kawahara F."/>
            <person name="Miranda-Saavedra D."/>
            <person name="Mourier T."/>
            <person name="Nagra H."/>
            <person name="Otto T.D."/>
            <person name="Rawlings N."/>
            <person name="Sanchez A."/>
            <person name="Sanders M."/>
            <person name="Subramaniam C."/>
            <person name="Tay Y."/>
            <person name="Dear P."/>
            <person name="Doerig C."/>
            <person name="Gruber A."/>
            <person name="Parkinson J."/>
            <person name="Shirley M."/>
            <person name="Wan K.L."/>
            <person name="Berriman M."/>
            <person name="Tomley F."/>
            <person name="Pain A."/>
        </authorList>
    </citation>
    <scope>NUCLEOTIDE SEQUENCE [LARGE SCALE GENOMIC DNA]</scope>
    <source>
        <strain evidence="2">Houghton</strain>
    </source>
</reference>
<feature type="compositionally biased region" description="Basic residues" evidence="1">
    <location>
        <begin position="1"/>
        <end position="10"/>
    </location>
</feature>
<feature type="compositionally biased region" description="Low complexity" evidence="1">
    <location>
        <begin position="326"/>
        <end position="344"/>
    </location>
</feature>
<feature type="compositionally biased region" description="Basic and acidic residues" evidence="1">
    <location>
        <begin position="73"/>
        <end position="90"/>
    </location>
</feature>
<dbReference type="AlphaFoldDB" id="U6MX69"/>
<organism evidence="2 3">
    <name type="scientific">Eimeria necatrix</name>
    <dbReference type="NCBI Taxonomy" id="51315"/>
    <lineage>
        <taxon>Eukaryota</taxon>
        <taxon>Sar</taxon>
        <taxon>Alveolata</taxon>
        <taxon>Apicomplexa</taxon>
        <taxon>Conoidasida</taxon>
        <taxon>Coccidia</taxon>
        <taxon>Eucoccidiorida</taxon>
        <taxon>Eimeriorina</taxon>
        <taxon>Eimeriidae</taxon>
        <taxon>Eimeria</taxon>
    </lineage>
</organism>
<dbReference type="GeneID" id="25474046"/>
<dbReference type="VEuPathDB" id="ToxoDB:ENH_00038860"/>
<feature type="region of interest" description="Disordered" evidence="1">
    <location>
        <begin position="326"/>
        <end position="345"/>
    </location>
</feature>
<evidence type="ECO:0000256" key="1">
    <source>
        <dbReference type="SAM" id="MobiDB-lite"/>
    </source>
</evidence>